<name>A0A9D1HE41_9FIRM</name>
<dbReference type="SUPFAM" id="SSF54211">
    <property type="entry name" value="Ribosomal protein S5 domain 2-like"/>
    <property type="match status" value="1"/>
</dbReference>
<dbReference type="EMBL" id="DVLX01000099">
    <property type="protein sequence ID" value="HIU00260.1"/>
    <property type="molecule type" value="Genomic_DNA"/>
</dbReference>
<dbReference type="Pfam" id="PF13541">
    <property type="entry name" value="ChlI"/>
    <property type="match status" value="1"/>
</dbReference>
<dbReference type="Gene3D" id="3.40.50.300">
    <property type="entry name" value="P-loop containing nucleotide triphosphate hydrolases"/>
    <property type="match status" value="1"/>
</dbReference>
<evidence type="ECO:0000313" key="4">
    <source>
        <dbReference type="Proteomes" id="UP000824159"/>
    </source>
</evidence>
<gene>
    <name evidence="3" type="ORF">IAD12_08490</name>
</gene>
<dbReference type="SMART" id="SM00382">
    <property type="entry name" value="AAA"/>
    <property type="match status" value="1"/>
</dbReference>
<dbReference type="Proteomes" id="UP000824159">
    <property type="component" value="Unassembled WGS sequence"/>
</dbReference>
<dbReference type="PANTHER" id="PTHR32039">
    <property type="entry name" value="MAGNESIUM-CHELATASE SUBUNIT CHLI"/>
    <property type="match status" value="1"/>
</dbReference>
<dbReference type="Pfam" id="PF13335">
    <property type="entry name" value="Mg_chelatase_C"/>
    <property type="match status" value="1"/>
</dbReference>
<protein>
    <submittedName>
        <fullName evidence="3">YifB family Mg chelatase-like AAA ATPase</fullName>
    </submittedName>
</protein>
<dbReference type="Pfam" id="PF01078">
    <property type="entry name" value="Mg_chelatase"/>
    <property type="match status" value="1"/>
</dbReference>
<dbReference type="InterPro" id="IPR025158">
    <property type="entry name" value="Mg_chelat-rel_C"/>
</dbReference>
<dbReference type="InterPro" id="IPR000523">
    <property type="entry name" value="Mg_chelatse_chII-like_cat_dom"/>
</dbReference>
<sequence length="515" mass="56747">MLTRVKTATLMGIKGYCVTVETDIHRGLPALNVTGLADTTIKEALVRIGPALINSGFVFPREKVTINLMPAGRPKEGSHFDLPMAMGLVMSWIGKGLDENTAFFGELSLDGRVNAVRGALPLAISARDAGIKKIVLPGANAEEISILEDIEVIPVNDLKMAVCYAAEGKLPDVSFLYKRKEKREDAENRKYVSDRMDFSQVKGQESAKRALTVAAAGGHGILMIGGAGCGKSMMAKRIPTILPELTYEEKLEITGIYSIANLLSEDNPVVEKRPFRAPHHSITAKGLTGGGLKPRPGELSLAHRGVLFLDELGEFDIRTIDAMRQPVEDGYIRLNRNFEEVVFPSDVMIVAAANPCKCGNLWDEKKICTCSERQINSYRRKLTGPFSDRIDMHIKIAPVPREKIEEKESGKSRGMSSSQMKSKVQKARMRQAERYRDMSFSCNGRLDDMGVRKFCAMTDGASRLLAEAYDRFGFSARAYVKILKTARTIADIEGKDCIGEDEAAEALMYRTGGWI</sequence>
<dbReference type="PRINTS" id="PR00830">
    <property type="entry name" value="ENDOLAPTASE"/>
</dbReference>
<feature type="domain" description="AAA+ ATPase" evidence="2">
    <location>
        <begin position="217"/>
        <end position="401"/>
    </location>
</feature>
<dbReference type="InterPro" id="IPR020568">
    <property type="entry name" value="Ribosomal_Su5_D2-typ_SF"/>
</dbReference>
<dbReference type="InterPro" id="IPR004482">
    <property type="entry name" value="Mg_chelat-rel"/>
</dbReference>
<dbReference type="SUPFAM" id="SSF52540">
    <property type="entry name" value="P-loop containing nucleoside triphosphate hydrolases"/>
    <property type="match status" value="1"/>
</dbReference>
<evidence type="ECO:0000259" key="2">
    <source>
        <dbReference type="SMART" id="SM00382"/>
    </source>
</evidence>
<accession>A0A9D1HE41</accession>
<reference evidence="3" key="2">
    <citation type="journal article" date="2021" name="PeerJ">
        <title>Extensive microbial diversity within the chicken gut microbiome revealed by metagenomics and culture.</title>
        <authorList>
            <person name="Gilroy R."/>
            <person name="Ravi A."/>
            <person name="Getino M."/>
            <person name="Pursley I."/>
            <person name="Horton D.L."/>
            <person name="Alikhan N.F."/>
            <person name="Baker D."/>
            <person name="Gharbi K."/>
            <person name="Hall N."/>
            <person name="Watson M."/>
            <person name="Adriaenssens E.M."/>
            <person name="Foster-Nyarko E."/>
            <person name="Jarju S."/>
            <person name="Secka A."/>
            <person name="Antonio M."/>
            <person name="Oren A."/>
            <person name="Chaudhuri R.R."/>
            <person name="La Ragione R."/>
            <person name="Hildebrand F."/>
            <person name="Pallen M.J."/>
        </authorList>
    </citation>
    <scope>NUCLEOTIDE SEQUENCE</scope>
    <source>
        <strain evidence="3">CHK176-22527</strain>
    </source>
</reference>
<proteinExistence type="inferred from homology"/>
<dbReference type="AlphaFoldDB" id="A0A9D1HE41"/>
<comment type="similarity">
    <text evidence="1">Belongs to the Mg-chelatase subunits D/I family. ComM subfamily.</text>
</comment>
<dbReference type="Gene3D" id="3.30.230.10">
    <property type="match status" value="1"/>
</dbReference>
<dbReference type="NCBIfam" id="TIGR00368">
    <property type="entry name" value="YifB family Mg chelatase-like AAA ATPase"/>
    <property type="match status" value="1"/>
</dbReference>
<evidence type="ECO:0000313" key="3">
    <source>
        <dbReference type="EMBL" id="HIU00260.1"/>
    </source>
</evidence>
<evidence type="ECO:0000256" key="1">
    <source>
        <dbReference type="ARBA" id="ARBA00006354"/>
    </source>
</evidence>
<dbReference type="GO" id="GO:0005524">
    <property type="term" value="F:ATP binding"/>
    <property type="evidence" value="ECO:0007669"/>
    <property type="project" value="InterPro"/>
</dbReference>
<comment type="caution">
    <text evidence="3">The sequence shown here is derived from an EMBL/GenBank/DDBJ whole genome shotgun (WGS) entry which is preliminary data.</text>
</comment>
<dbReference type="PANTHER" id="PTHR32039:SF7">
    <property type="entry name" value="COMPETENCE PROTEIN COMM"/>
    <property type="match status" value="1"/>
</dbReference>
<dbReference type="InterPro" id="IPR027417">
    <property type="entry name" value="P-loop_NTPase"/>
</dbReference>
<dbReference type="InterPro" id="IPR045006">
    <property type="entry name" value="CHLI-like"/>
</dbReference>
<dbReference type="InterPro" id="IPR003593">
    <property type="entry name" value="AAA+_ATPase"/>
</dbReference>
<organism evidence="3 4">
    <name type="scientific">Candidatus Allocopromorpha excrementavium</name>
    <dbReference type="NCBI Taxonomy" id="2840741"/>
    <lineage>
        <taxon>Bacteria</taxon>
        <taxon>Bacillati</taxon>
        <taxon>Bacillota</taxon>
        <taxon>Clostridia</taxon>
        <taxon>Eubacteriales</taxon>
        <taxon>Eubacteriaceae</taxon>
        <taxon>Eubacteriaceae incertae sedis</taxon>
        <taxon>Candidatus Allocopromorpha</taxon>
    </lineage>
</organism>
<reference evidence="3" key="1">
    <citation type="submission" date="2020-10" db="EMBL/GenBank/DDBJ databases">
        <authorList>
            <person name="Gilroy R."/>
        </authorList>
    </citation>
    <scope>NUCLEOTIDE SEQUENCE</scope>
    <source>
        <strain evidence="3">CHK176-22527</strain>
    </source>
</reference>
<dbReference type="InterPro" id="IPR014721">
    <property type="entry name" value="Ribsml_uS5_D2-typ_fold_subgr"/>
</dbReference>